<accession>A0ABR8LC55</accession>
<dbReference type="EMBL" id="JACXRZ010000026">
    <property type="protein sequence ID" value="MBD3147075.1"/>
    <property type="molecule type" value="Genomic_DNA"/>
</dbReference>
<proteinExistence type="predicted"/>
<organism evidence="1 2">
    <name type="scientific">Microbispora bryophytorum subsp. camponoti</name>
    <dbReference type="NCBI Taxonomy" id="1677852"/>
    <lineage>
        <taxon>Bacteria</taxon>
        <taxon>Bacillati</taxon>
        <taxon>Actinomycetota</taxon>
        <taxon>Actinomycetes</taxon>
        <taxon>Streptosporangiales</taxon>
        <taxon>Streptosporangiaceae</taxon>
        <taxon>Microbispora</taxon>
    </lineage>
</organism>
<evidence type="ECO:0000313" key="2">
    <source>
        <dbReference type="Proteomes" id="UP000653231"/>
    </source>
</evidence>
<gene>
    <name evidence="1" type="ORF">IEQ31_28355</name>
</gene>
<dbReference type="RefSeq" id="WP_191054313.1">
    <property type="nucleotide sequence ID" value="NZ_JACXRZ010000026.1"/>
</dbReference>
<dbReference type="Proteomes" id="UP000653231">
    <property type="component" value="Unassembled WGS sequence"/>
</dbReference>
<comment type="caution">
    <text evidence="1">The sequence shown here is derived from an EMBL/GenBank/DDBJ whole genome shotgun (WGS) entry which is preliminary data.</text>
</comment>
<sequence length="95" mass="9344">MRATVLSNVFTVTDAGVCFTGSCDGTTFRNLFPRGGDAGFLLEGDAPGDGVALAFTSGAAIVTGNPGTVAALPATTSTRADPLFGHTGVGGFFAG</sequence>
<keyword evidence="2" id="KW-1185">Reference proteome</keyword>
<name>A0ABR8LC55_9ACTN</name>
<reference evidence="1 2" key="1">
    <citation type="submission" date="2020-09" db="EMBL/GenBank/DDBJ databases">
        <title>Actinomycete isolated from the Camponotus japonicus Mayr.</title>
        <authorList>
            <person name="Gong X."/>
        </authorList>
    </citation>
    <scope>NUCLEOTIDE SEQUENCE [LARGE SCALE GENOMIC DNA]</scope>
    <source>
        <strain evidence="1 2">2C-HV3</strain>
    </source>
</reference>
<evidence type="ECO:0000313" key="1">
    <source>
        <dbReference type="EMBL" id="MBD3147075.1"/>
    </source>
</evidence>
<protein>
    <submittedName>
        <fullName evidence="1">Uncharacterized protein</fullName>
    </submittedName>
</protein>